<dbReference type="AlphaFoldDB" id="A0A2M9R6A1"/>
<name>A0A2M9R6A1_9FLAO</name>
<keyword evidence="1" id="KW-1133">Transmembrane helix</keyword>
<keyword evidence="1" id="KW-0812">Transmembrane</keyword>
<gene>
    <name evidence="2" type="ORF">CDL10_07545</name>
</gene>
<evidence type="ECO:0008006" key="4">
    <source>
        <dbReference type="Google" id="ProtNLM"/>
    </source>
</evidence>
<organism evidence="2 3">
    <name type="scientific">Avrilella dinanensis</name>
    <dbReference type="NCBI Taxonomy" id="2008672"/>
    <lineage>
        <taxon>Bacteria</taxon>
        <taxon>Pseudomonadati</taxon>
        <taxon>Bacteroidota</taxon>
        <taxon>Flavobacteriia</taxon>
        <taxon>Flavobacteriales</taxon>
        <taxon>Flavobacteriaceae</taxon>
        <taxon>Avrilella</taxon>
    </lineage>
</organism>
<dbReference type="Proteomes" id="UP000231960">
    <property type="component" value="Unassembled WGS sequence"/>
</dbReference>
<keyword evidence="1" id="KW-0472">Membrane</keyword>
<evidence type="ECO:0000313" key="2">
    <source>
        <dbReference type="EMBL" id="PJR04408.1"/>
    </source>
</evidence>
<protein>
    <recommendedName>
        <fullName evidence="4">DUF4870 domain-containing protein</fullName>
    </recommendedName>
</protein>
<feature type="transmembrane region" description="Helical" evidence="1">
    <location>
        <begin position="67"/>
        <end position="86"/>
    </location>
</feature>
<dbReference type="OrthoDB" id="6400719at2"/>
<evidence type="ECO:0000256" key="1">
    <source>
        <dbReference type="SAM" id="Phobius"/>
    </source>
</evidence>
<evidence type="ECO:0000313" key="3">
    <source>
        <dbReference type="Proteomes" id="UP000231960"/>
    </source>
</evidence>
<keyword evidence="3" id="KW-1185">Reference proteome</keyword>
<feature type="transmembrane region" description="Helical" evidence="1">
    <location>
        <begin position="12"/>
        <end position="28"/>
    </location>
</feature>
<reference evidence="2 3" key="1">
    <citation type="submission" date="2017-06" db="EMBL/GenBank/DDBJ databases">
        <title>Description of Avrilella dinanensis gen. nov. sp. nov.</title>
        <authorList>
            <person name="Leyer C."/>
            <person name="Sassi M."/>
            <person name="Minet J."/>
            <person name="Kayal S."/>
            <person name="Cattoir V."/>
        </authorList>
    </citation>
    <scope>NUCLEOTIDE SEQUENCE [LARGE SCALE GENOMIC DNA]</scope>
    <source>
        <strain evidence="2 3">UR159</strain>
    </source>
</reference>
<sequence>MNKVTKDGKLAAVITHITFIGPIIAYFINMDDKDEFGNFYIRQSIGILCIFFVIGALIGAIPNPWAAYGFFLFVFILWVYSFVGALSNEYKLLPVVGKYFQKWFTFRKNDAKK</sequence>
<proteinExistence type="predicted"/>
<feature type="transmembrane region" description="Helical" evidence="1">
    <location>
        <begin position="40"/>
        <end position="61"/>
    </location>
</feature>
<accession>A0A2M9R6A1</accession>
<dbReference type="EMBL" id="NIPO01000001">
    <property type="protein sequence ID" value="PJR04408.1"/>
    <property type="molecule type" value="Genomic_DNA"/>
</dbReference>
<dbReference type="RefSeq" id="WP_100677968.1">
    <property type="nucleotide sequence ID" value="NZ_NIPO01000001.1"/>
</dbReference>
<comment type="caution">
    <text evidence="2">The sequence shown here is derived from an EMBL/GenBank/DDBJ whole genome shotgun (WGS) entry which is preliminary data.</text>
</comment>